<dbReference type="InterPro" id="IPR050090">
    <property type="entry name" value="Tyrosine_recombinase_XerCD"/>
</dbReference>
<dbReference type="CDD" id="cd01184">
    <property type="entry name" value="INT_C_like_1"/>
    <property type="match status" value="1"/>
</dbReference>
<name>A0A7T0HTU0_9GAMM</name>
<keyword evidence="3" id="KW-0238">DNA-binding</keyword>
<sequence length="563" mass="63349">MIQHQVANKLRPASTITTTFLSVTTYLYQRNGVYYFRMKTKRHKDVWTAKSSEDKMTSVSLRTKDRRTAMAHSRHIKAALKAVHADKPDASYEEMREHLRDIAEWELSLGRSDLFEQDMRDIYRDQYGEVGDGLIDALASEPLTVDQHRYINEALKVLKACMKRIEAGDSQPLIDYVDGFNDIDRSNAQASVSLSVSAPEGPHSPQVKPEVTAASVASLFEQYETENAQNWKPATLRENTSAHATLIEIFDYMGLNDNANAITRADILRVRDVLQRLPKHRKQRYKNTPLADLLNREAKAGCLDVVTINNRYLIKLSAVFKWAVRNDLLVKNLAEGLELKVPQRKASDARNAFSPEQVGKLLVAAKSYSQKTLGKPYHYYVTLLAAITGARLNEVAQLQVKDIRTTDSGTVYIHINEDDSSLAGKSIKNAHSDRCVPLVDGVYGFVLADFMALVTARREAEGDEVMVFDGLRLMKNGYGEQVSKWFNRTLLPKVLADRDGLAFHSFRHTVATQLKQHGVELAYAQAIMGHSSGSITYDRYAKEVEVDRLIGVMAEVLTERPLS</sequence>
<dbReference type="EMBL" id="JACGET010000011">
    <property type="protein sequence ID" value="MBN3106420.1"/>
    <property type="molecule type" value="Genomic_DNA"/>
</dbReference>
<comment type="similarity">
    <text evidence="1">Belongs to the 'phage' integrase family.</text>
</comment>
<dbReference type="EMBL" id="CP065031">
    <property type="protein sequence ID" value="QPK23532.1"/>
    <property type="molecule type" value="Genomic_DNA"/>
</dbReference>
<evidence type="ECO:0000256" key="1">
    <source>
        <dbReference type="ARBA" id="ARBA00008857"/>
    </source>
</evidence>
<dbReference type="Proteomes" id="UP000269351">
    <property type="component" value="Chromosome"/>
</dbReference>
<dbReference type="GO" id="GO:0006310">
    <property type="term" value="P:DNA recombination"/>
    <property type="evidence" value="ECO:0007669"/>
    <property type="project" value="UniProtKB-KW"/>
</dbReference>
<dbReference type="PANTHER" id="PTHR30349:SF41">
    <property type="entry name" value="INTEGRASE_RECOMBINASE PROTEIN MJ0367-RELATED"/>
    <property type="match status" value="1"/>
</dbReference>
<evidence type="ECO:0000313" key="7">
    <source>
        <dbReference type="EMBL" id="QPK23532.1"/>
    </source>
</evidence>
<dbReference type="InterPro" id="IPR010998">
    <property type="entry name" value="Integrase_recombinase_N"/>
</dbReference>
<evidence type="ECO:0000313" key="6">
    <source>
        <dbReference type="EMBL" id="MBN3106420.1"/>
    </source>
</evidence>
<dbReference type="GO" id="GO:0015074">
    <property type="term" value="P:DNA integration"/>
    <property type="evidence" value="ECO:0007669"/>
    <property type="project" value="UniProtKB-KW"/>
</dbReference>
<evidence type="ECO:0000313" key="8">
    <source>
        <dbReference type="Proteomes" id="UP000269351"/>
    </source>
</evidence>
<dbReference type="Pfam" id="PF00589">
    <property type="entry name" value="Phage_integrase"/>
    <property type="match status" value="1"/>
</dbReference>
<reference evidence="6 9" key="1">
    <citation type="submission" date="2020-07" db="EMBL/GenBank/DDBJ databases">
        <title>A pangenomic view of the genus Pectobacterium provides insights into genome organization, phylogeny, and virulence.</title>
        <authorList>
            <person name="Jonkheer E."/>
            <person name="Brankovics B."/>
            <person name="Houwers I."/>
            <person name="Van Der Wolf J."/>
            <person name="Bonants P."/>
            <person name="Vreeburg R."/>
            <person name="Bollema R."/>
            <person name="De Haan J."/>
            <person name="Berke L."/>
            <person name="De Ridder D."/>
            <person name="Smit S."/>
            <person name="Van Der Lee T.A.J."/>
        </authorList>
    </citation>
    <scope>NUCLEOTIDE SEQUENCE [LARGE SCALE GENOMIC DNA]</scope>
    <source>
        <strain evidence="6 9">NAK:384</strain>
    </source>
</reference>
<dbReference type="RefSeq" id="WP_119870592.1">
    <property type="nucleotide sequence ID" value="NZ_CP059955.1"/>
</dbReference>
<evidence type="ECO:0000313" key="9">
    <source>
        <dbReference type="Proteomes" id="UP000762586"/>
    </source>
</evidence>
<keyword evidence="9" id="KW-1185">Reference proteome</keyword>
<dbReference type="InterPro" id="IPR011010">
    <property type="entry name" value="DNA_brk_join_enz"/>
</dbReference>
<proteinExistence type="inferred from homology"/>
<evidence type="ECO:0000256" key="3">
    <source>
        <dbReference type="ARBA" id="ARBA00023125"/>
    </source>
</evidence>
<organism evidence="7 8">
    <name type="scientific">Pectobacterium brasiliense</name>
    <dbReference type="NCBI Taxonomy" id="180957"/>
    <lineage>
        <taxon>Bacteria</taxon>
        <taxon>Pseudomonadati</taxon>
        <taxon>Pseudomonadota</taxon>
        <taxon>Gammaproteobacteria</taxon>
        <taxon>Enterobacterales</taxon>
        <taxon>Pectobacteriaceae</taxon>
        <taxon>Pectobacterium</taxon>
    </lineage>
</organism>
<feature type="domain" description="Tyr recombinase" evidence="5">
    <location>
        <begin position="348"/>
        <end position="554"/>
    </location>
</feature>
<keyword evidence="4" id="KW-0233">DNA recombination</keyword>
<keyword evidence="2" id="KW-0229">DNA integration</keyword>
<dbReference type="GO" id="GO:0003677">
    <property type="term" value="F:DNA binding"/>
    <property type="evidence" value="ECO:0007669"/>
    <property type="project" value="UniProtKB-KW"/>
</dbReference>
<dbReference type="AlphaFoldDB" id="A0A7T0HTU0"/>
<protein>
    <submittedName>
        <fullName evidence="7">Site-specific integrase</fullName>
    </submittedName>
</protein>
<dbReference type="Proteomes" id="UP000762586">
    <property type="component" value="Unassembled WGS sequence"/>
</dbReference>
<dbReference type="Gene3D" id="1.10.443.10">
    <property type="entry name" value="Intergrase catalytic core"/>
    <property type="match status" value="1"/>
</dbReference>
<evidence type="ECO:0000256" key="2">
    <source>
        <dbReference type="ARBA" id="ARBA00022908"/>
    </source>
</evidence>
<accession>A0A7T0HTU0</accession>
<dbReference type="InterPro" id="IPR002104">
    <property type="entry name" value="Integrase_catalytic"/>
</dbReference>
<dbReference type="InterPro" id="IPR013762">
    <property type="entry name" value="Integrase-like_cat_sf"/>
</dbReference>
<dbReference type="SUPFAM" id="SSF56349">
    <property type="entry name" value="DNA breaking-rejoining enzymes"/>
    <property type="match status" value="1"/>
</dbReference>
<dbReference type="Gene3D" id="1.10.150.130">
    <property type="match status" value="1"/>
</dbReference>
<evidence type="ECO:0000256" key="4">
    <source>
        <dbReference type="ARBA" id="ARBA00023172"/>
    </source>
</evidence>
<reference evidence="7 8" key="2">
    <citation type="submission" date="2020-11" db="EMBL/GenBank/DDBJ databases">
        <title>Complete genome sequence of Pectobacterium brasiliense strain F126.</title>
        <authorList>
            <person name="Miroshnikov K."/>
            <person name="Vo T.N.H."/>
            <person name="Khodykina M.V."/>
            <person name="Kabanova A.P."/>
            <person name="Shneider M."/>
            <person name="Korzhenkov A."/>
            <person name="Toschakov S.V."/>
            <person name="Miroshnikov K.A."/>
            <person name="Ignatov A.N."/>
            <person name="Mikhailova Y.V."/>
            <person name="Shelenkov A."/>
            <person name="Yanushevich Y.G."/>
            <person name="Evseev P.V."/>
        </authorList>
    </citation>
    <scope>NUCLEOTIDE SEQUENCE [LARGE SCALE GENOMIC DNA]</scope>
    <source>
        <strain evidence="7 8">F126</strain>
    </source>
</reference>
<gene>
    <name evidence="7" type="ORF">F126LOC_018135</name>
    <name evidence="6" type="ORF">H4F48_10100</name>
</gene>
<evidence type="ECO:0000259" key="5">
    <source>
        <dbReference type="PROSITE" id="PS51898"/>
    </source>
</evidence>
<dbReference type="PROSITE" id="PS51898">
    <property type="entry name" value="TYR_RECOMBINASE"/>
    <property type="match status" value="1"/>
</dbReference>
<dbReference type="PANTHER" id="PTHR30349">
    <property type="entry name" value="PHAGE INTEGRASE-RELATED"/>
    <property type="match status" value="1"/>
</dbReference>